<dbReference type="AlphaFoldDB" id="A0A9X9MJN6"/>
<gene>
    <name evidence="2" type="ORF">BGT96224V316_LOCUS5554</name>
</gene>
<feature type="chain" id="PRO_5040845797" evidence="1">
    <location>
        <begin position="22"/>
        <end position="112"/>
    </location>
</feature>
<keyword evidence="3" id="KW-1185">Reference proteome</keyword>
<sequence>MQLSRSALVVSLSLLSVSSNALSGVYKCPGLKDDLEAKDVAEKADSITIEPESADWGDFEENGIQYKNVLYSVVENGEGAKYIFIKVNKNKDVVRVGVHQPSEMIECEHIPA</sequence>
<evidence type="ECO:0000313" key="3">
    <source>
        <dbReference type="Proteomes" id="UP000324639"/>
    </source>
</evidence>
<accession>A0A9X9MJN6</accession>
<keyword evidence="1" id="KW-0732">Signal</keyword>
<name>A0A9X9MJN6_BLUGR</name>
<dbReference type="Proteomes" id="UP000324639">
    <property type="component" value="Chromosome Bgt_-08"/>
</dbReference>
<reference evidence="2 3" key="1">
    <citation type="submission" date="2018-08" db="EMBL/GenBank/DDBJ databases">
        <authorList>
            <person name="Muller C M."/>
        </authorList>
    </citation>
    <scope>NUCLEOTIDE SEQUENCE [LARGE SCALE GENOMIC DNA]</scope>
</reference>
<evidence type="ECO:0000313" key="2">
    <source>
        <dbReference type="EMBL" id="VDB90382.1"/>
    </source>
</evidence>
<protein>
    <submittedName>
        <fullName evidence="2">Bgt-51183</fullName>
    </submittedName>
</protein>
<proteinExistence type="predicted"/>
<evidence type="ECO:0000256" key="1">
    <source>
        <dbReference type="SAM" id="SignalP"/>
    </source>
</evidence>
<dbReference type="EMBL" id="LR026991">
    <property type="protein sequence ID" value="VDB90382.1"/>
    <property type="molecule type" value="Genomic_DNA"/>
</dbReference>
<feature type="signal peptide" evidence="1">
    <location>
        <begin position="1"/>
        <end position="21"/>
    </location>
</feature>
<organism evidence="2 3">
    <name type="scientific">Blumeria graminis f. sp. tritici</name>
    <dbReference type="NCBI Taxonomy" id="62690"/>
    <lineage>
        <taxon>Eukaryota</taxon>
        <taxon>Fungi</taxon>
        <taxon>Dikarya</taxon>
        <taxon>Ascomycota</taxon>
        <taxon>Pezizomycotina</taxon>
        <taxon>Leotiomycetes</taxon>
        <taxon>Erysiphales</taxon>
        <taxon>Erysiphaceae</taxon>
        <taxon>Blumeria</taxon>
    </lineage>
</organism>